<evidence type="ECO:0000256" key="1">
    <source>
        <dbReference type="ARBA" id="ARBA00004651"/>
    </source>
</evidence>
<dbReference type="RefSeq" id="WP_252848453.1">
    <property type="nucleotide sequence ID" value="NZ_BAPW01000034.1"/>
</dbReference>
<keyword evidence="3 6" id="KW-0812">Transmembrane</keyword>
<comment type="caution">
    <text evidence="8">The sequence shown here is derived from an EMBL/GenBank/DDBJ whole genome shotgun (WGS) entry which is preliminary data.</text>
</comment>
<evidence type="ECO:0000313" key="9">
    <source>
        <dbReference type="Proteomes" id="UP001523401"/>
    </source>
</evidence>
<feature type="transmembrane region" description="Helical" evidence="6">
    <location>
        <begin position="125"/>
        <end position="143"/>
    </location>
</feature>
<evidence type="ECO:0000256" key="5">
    <source>
        <dbReference type="ARBA" id="ARBA00023136"/>
    </source>
</evidence>
<dbReference type="PANTHER" id="PTHR12677">
    <property type="entry name" value="GOLGI APPARATUS MEMBRANE PROTEIN TVP38-RELATED"/>
    <property type="match status" value="1"/>
</dbReference>
<dbReference type="InterPro" id="IPR032816">
    <property type="entry name" value="VTT_dom"/>
</dbReference>
<feature type="transmembrane region" description="Helical" evidence="6">
    <location>
        <begin position="30"/>
        <end position="48"/>
    </location>
</feature>
<name>A0ABT1CDF7_9PROT</name>
<evidence type="ECO:0000256" key="3">
    <source>
        <dbReference type="ARBA" id="ARBA00022692"/>
    </source>
</evidence>
<evidence type="ECO:0000313" key="8">
    <source>
        <dbReference type="EMBL" id="MCO6158902.1"/>
    </source>
</evidence>
<protein>
    <recommendedName>
        <fullName evidence="6">TVP38/TMEM64 family membrane protein</fullName>
    </recommendedName>
</protein>
<keyword evidence="2 6" id="KW-1003">Cell membrane</keyword>
<reference evidence="8 9" key="1">
    <citation type="submission" date="2022-06" db="EMBL/GenBank/DDBJ databases">
        <title>Whole-genome of Asaia lannensis strain LMG 27011T.</title>
        <authorList>
            <person name="Sombolestani A."/>
        </authorList>
    </citation>
    <scope>NUCLEOTIDE SEQUENCE [LARGE SCALE GENOMIC DNA]</scope>
    <source>
        <strain evidence="8 9">NBRC 102526</strain>
    </source>
</reference>
<proteinExistence type="inferred from homology"/>
<feature type="domain" description="VTT" evidence="7">
    <location>
        <begin position="48"/>
        <end position="168"/>
    </location>
</feature>
<keyword evidence="9" id="KW-1185">Reference proteome</keyword>
<dbReference type="InterPro" id="IPR015414">
    <property type="entry name" value="TMEM64"/>
</dbReference>
<dbReference type="PANTHER" id="PTHR12677:SF59">
    <property type="entry name" value="GOLGI APPARATUS MEMBRANE PROTEIN TVP38-RELATED"/>
    <property type="match status" value="1"/>
</dbReference>
<keyword evidence="5 6" id="KW-0472">Membrane</keyword>
<feature type="transmembrane region" description="Helical" evidence="6">
    <location>
        <begin position="150"/>
        <end position="170"/>
    </location>
</feature>
<organism evidence="8 9">
    <name type="scientific">Asaia lannensis NBRC 102526</name>
    <dbReference type="NCBI Taxonomy" id="1307926"/>
    <lineage>
        <taxon>Bacteria</taxon>
        <taxon>Pseudomonadati</taxon>
        <taxon>Pseudomonadota</taxon>
        <taxon>Alphaproteobacteria</taxon>
        <taxon>Acetobacterales</taxon>
        <taxon>Acetobacteraceae</taxon>
        <taxon>Asaia</taxon>
    </lineage>
</organism>
<dbReference type="Pfam" id="PF09335">
    <property type="entry name" value="VTT_dom"/>
    <property type="match status" value="1"/>
</dbReference>
<evidence type="ECO:0000256" key="2">
    <source>
        <dbReference type="ARBA" id="ARBA00022475"/>
    </source>
</evidence>
<gene>
    <name evidence="8" type="ORF">NF685_02515</name>
</gene>
<keyword evidence="4 6" id="KW-1133">Transmembrane helix</keyword>
<comment type="similarity">
    <text evidence="6">Belongs to the TVP38/TMEM64 family.</text>
</comment>
<sequence length="224" mass="23879">MALAAFLLLLREFQVTRSLLDYIAGWKHRPGAPLVFLLIGIPYSFFGLPRQALCLVAGLVFGVVWGFVLATLASLAGSVLGFLWMRRLATPAQRTRMQARFSGRLGLIGRILEQSPFQAILTLRLLPVGSAIMVTIAAGLYGVPLSAFTWATLLGALPQNLVFVLVGAGARLGQGAQIGLGILLFAGSSLLAWVLLARARREGSAIATLADTRPEDENASSPQP</sequence>
<evidence type="ECO:0000256" key="6">
    <source>
        <dbReference type="RuleBase" id="RU366058"/>
    </source>
</evidence>
<dbReference type="EMBL" id="JAMXQU010000001">
    <property type="protein sequence ID" value="MCO6158902.1"/>
    <property type="molecule type" value="Genomic_DNA"/>
</dbReference>
<feature type="transmembrane region" description="Helical" evidence="6">
    <location>
        <begin position="176"/>
        <end position="196"/>
    </location>
</feature>
<evidence type="ECO:0000259" key="7">
    <source>
        <dbReference type="Pfam" id="PF09335"/>
    </source>
</evidence>
<dbReference type="Proteomes" id="UP001523401">
    <property type="component" value="Unassembled WGS sequence"/>
</dbReference>
<comment type="subcellular location">
    <subcellularLocation>
        <location evidence="1 6">Cell membrane</location>
        <topology evidence="1 6">Multi-pass membrane protein</topology>
    </subcellularLocation>
</comment>
<accession>A0ABT1CDF7</accession>
<evidence type="ECO:0000256" key="4">
    <source>
        <dbReference type="ARBA" id="ARBA00022989"/>
    </source>
</evidence>
<feature type="transmembrane region" description="Helical" evidence="6">
    <location>
        <begin position="55"/>
        <end position="84"/>
    </location>
</feature>